<proteinExistence type="predicted"/>
<protein>
    <submittedName>
        <fullName evidence="2">Uncharacterized protein</fullName>
    </submittedName>
</protein>
<evidence type="ECO:0000256" key="1">
    <source>
        <dbReference type="SAM" id="Phobius"/>
    </source>
</evidence>
<evidence type="ECO:0000313" key="3">
    <source>
        <dbReference type="Proteomes" id="UP001159363"/>
    </source>
</evidence>
<keyword evidence="3" id="KW-1185">Reference proteome</keyword>
<dbReference type="EMBL" id="JARBHB010000007">
    <property type="protein sequence ID" value="KAJ8879292.1"/>
    <property type="molecule type" value="Genomic_DNA"/>
</dbReference>
<dbReference type="Proteomes" id="UP001159363">
    <property type="component" value="Chromosome 6"/>
</dbReference>
<name>A0ABQ9H4T6_9NEOP</name>
<evidence type="ECO:0000313" key="2">
    <source>
        <dbReference type="EMBL" id="KAJ8879292.1"/>
    </source>
</evidence>
<keyword evidence="1" id="KW-1133">Transmembrane helix</keyword>
<keyword evidence="1" id="KW-0812">Transmembrane</keyword>
<keyword evidence="1" id="KW-0472">Membrane</keyword>
<accession>A0ABQ9H4T6</accession>
<gene>
    <name evidence="2" type="ORF">PR048_019900</name>
</gene>
<feature type="transmembrane region" description="Helical" evidence="1">
    <location>
        <begin position="44"/>
        <end position="63"/>
    </location>
</feature>
<reference evidence="2 3" key="1">
    <citation type="submission" date="2023-02" db="EMBL/GenBank/DDBJ databases">
        <title>LHISI_Scaffold_Assembly.</title>
        <authorList>
            <person name="Stuart O.P."/>
            <person name="Cleave R."/>
            <person name="Magrath M.J.L."/>
            <person name="Mikheyev A.S."/>
        </authorList>
    </citation>
    <scope>NUCLEOTIDE SEQUENCE [LARGE SCALE GENOMIC DNA]</scope>
    <source>
        <strain evidence="2">Daus_M_001</strain>
        <tissue evidence="2">Leg muscle</tissue>
    </source>
</reference>
<comment type="caution">
    <text evidence="2">The sequence shown here is derived from an EMBL/GenBank/DDBJ whole genome shotgun (WGS) entry which is preliminary data.</text>
</comment>
<sequence>MLVTFVEVVLHRCLTTLITFYRKYYQRWCVLFTLPLECYTIYNIRFHLVFLVLSFCLPLYLFLPLSYNKNLRLLLLDILTALSFTLMPQKLPYPTPSCICGAPSADLTYLLFQCSTVGDRSSLYAALQWLHVKFPVSSILMLFLISG</sequence>
<organism evidence="2 3">
    <name type="scientific">Dryococelus australis</name>
    <dbReference type="NCBI Taxonomy" id="614101"/>
    <lineage>
        <taxon>Eukaryota</taxon>
        <taxon>Metazoa</taxon>
        <taxon>Ecdysozoa</taxon>
        <taxon>Arthropoda</taxon>
        <taxon>Hexapoda</taxon>
        <taxon>Insecta</taxon>
        <taxon>Pterygota</taxon>
        <taxon>Neoptera</taxon>
        <taxon>Polyneoptera</taxon>
        <taxon>Phasmatodea</taxon>
        <taxon>Verophasmatodea</taxon>
        <taxon>Anareolatae</taxon>
        <taxon>Phasmatidae</taxon>
        <taxon>Eurycanthinae</taxon>
        <taxon>Dryococelus</taxon>
    </lineage>
</organism>